<keyword evidence="3" id="KW-1185">Reference proteome</keyword>
<dbReference type="Proteomes" id="UP000029278">
    <property type="component" value="Unassembled WGS sequence"/>
</dbReference>
<dbReference type="EMBL" id="WNZZ01000001">
    <property type="protein sequence ID" value="MUG21114.1"/>
    <property type="molecule type" value="Genomic_DNA"/>
</dbReference>
<dbReference type="STRING" id="44252.DJ90_1370"/>
<evidence type="ECO:0000313" key="2">
    <source>
        <dbReference type="EMBL" id="MUG21114.1"/>
    </source>
</evidence>
<dbReference type="PATRIC" id="fig|44252.3.peg.5651"/>
<dbReference type="SUPFAM" id="SSF69279">
    <property type="entry name" value="Phage tail proteins"/>
    <property type="match status" value="1"/>
</dbReference>
<accession>A0A090Y974</accession>
<dbReference type="Pfam" id="PF09393">
    <property type="entry name" value="DUF2001"/>
    <property type="match status" value="1"/>
</dbReference>
<evidence type="ECO:0000313" key="3">
    <source>
        <dbReference type="Proteomes" id="UP000029278"/>
    </source>
</evidence>
<sequence length="158" mass="17738">MAGSFFNVKDAISGKQAKAFVKIGDRTEELFYAKTLESTIEKSKVDVPTLGRTGTPQRSAGWKGTGTLTIYYVSSFFRKLMEDYVKNGNDFWFDLMITNEQPGSSAGKQTVFLRNCNLDSIIAAKFDASSEDMLEEEIPFTFEDYDVMESFNAIQPTN</sequence>
<proteinExistence type="predicted"/>
<evidence type="ECO:0000313" key="1">
    <source>
        <dbReference type="EMBL" id="KFM94377.1"/>
    </source>
</evidence>
<dbReference type="AlphaFoldDB" id="A0A090Y974"/>
<protein>
    <submittedName>
        <fullName evidence="2">Phage portal protein</fullName>
    </submittedName>
    <submittedName>
        <fullName evidence="1">Phage-like element PBSX protein xkdM</fullName>
    </submittedName>
</protein>
<dbReference type="OrthoDB" id="1697482at2"/>
<dbReference type="HOGENOM" id="CLU_139219_0_0_9"/>
<dbReference type="RefSeq" id="WP_036618709.1">
    <property type="nucleotide sequence ID" value="NZ_BGML01000004.1"/>
</dbReference>
<reference evidence="1 3" key="1">
    <citation type="submission" date="2014-04" db="EMBL/GenBank/DDBJ databases">
        <authorList>
            <person name="Bishop-Lilly K.A."/>
            <person name="Broomall S.M."/>
            <person name="Chain P.S."/>
            <person name="Chertkov O."/>
            <person name="Coyne S.R."/>
            <person name="Daligault H.E."/>
            <person name="Davenport K.W."/>
            <person name="Erkkila T."/>
            <person name="Frey K.G."/>
            <person name="Gibbons H.S."/>
            <person name="Gu W."/>
            <person name="Jaissle J."/>
            <person name="Johnson S.L."/>
            <person name="Koroleva G.I."/>
            <person name="Ladner J.T."/>
            <person name="Lo C.-C."/>
            <person name="Minogue T.D."/>
            <person name="Munk C."/>
            <person name="Palacios G.F."/>
            <person name="Redden C.L."/>
            <person name="Rosenzweig C.N."/>
            <person name="Scholz M.B."/>
            <person name="Teshima H."/>
            <person name="Xu Y."/>
        </authorList>
    </citation>
    <scope>NUCLEOTIDE SEQUENCE [LARGE SCALE GENOMIC DNA]</scope>
    <source>
        <strain evidence="1 3">8244</strain>
    </source>
</reference>
<name>A0A090Y974_PAEMA</name>
<organism evidence="1 3">
    <name type="scientific">Paenibacillus macerans</name>
    <name type="common">Bacillus macerans</name>
    <dbReference type="NCBI Taxonomy" id="44252"/>
    <lineage>
        <taxon>Bacteria</taxon>
        <taxon>Bacillati</taxon>
        <taxon>Bacillota</taxon>
        <taxon>Bacilli</taxon>
        <taxon>Bacillales</taxon>
        <taxon>Paenibacillaceae</taxon>
        <taxon>Paenibacillus</taxon>
    </lineage>
</organism>
<dbReference type="InterPro" id="IPR038628">
    <property type="entry name" value="XkdM-like_sf"/>
</dbReference>
<evidence type="ECO:0000313" key="4">
    <source>
        <dbReference type="Proteomes" id="UP000442469"/>
    </source>
</evidence>
<dbReference type="Gene3D" id="2.30.110.40">
    <property type="entry name" value="Phage tail tube protein"/>
    <property type="match status" value="1"/>
</dbReference>
<reference evidence="2 4" key="2">
    <citation type="submission" date="2019-11" db="EMBL/GenBank/DDBJ databases">
        <title>Draft genome sequences of five Paenibacillus species of dairy origin.</title>
        <authorList>
            <person name="Olajide A.M."/>
            <person name="Chen S."/>
            <person name="Lapointe G."/>
        </authorList>
    </citation>
    <scope>NUCLEOTIDE SEQUENCE [LARGE SCALE GENOMIC DNA]</scope>
    <source>
        <strain evidence="2 4">3CT49</strain>
    </source>
</reference>
<comment type="caution">
    <text evidence="1">The sequence shown here is derived from an EMBL/GenBank/DDBJ whole genome shotgun (WGS) entry which is preliminary data.</text>
</comment>
<dbReference type="EMBL" id="JMQA01000047">
    <property type="protein sequence ID" value="KFM94377.1"/>
    <property type="molecule type" value="Genomic_DNA"/>
</dbReference>
<dbReference type="InterPro" id="IPR018989">
    <property type="entry name" value="DUF2001"/>
</dbReference>
<dbReference type="Proteomes" id="UP000442469">
    <property type="component" value="Unassembled WGS sequence"/>
</dbReference>
<dbReference type="GeneID" id="77010742"/>
<gene>
    <name evidence="1" type="primary">xkdM</name>
    <name evidence="1" type="ORF">DJ90_1370</name>
    <name evidence="2" type="ORF">GNQ08_01530</name>
</gene>